<keyword evidence="14" id="KW-1185">Reference proteome</keyword>
<evidence type="ECO:0000256" key="4">
    <source>
        <dbReference type="ARBA" id="ARBA00022729"/>
    </source>
</evidence>
<comment type="similarity">
    <text evidence="2">Belongs to the glycosyl hydrolase 79 family.</text>
</comment>
<dbReference type="Proteomes" id="UP000006727">
    <property type="component" value="Chromosome 9"/>
</dbReference>
<evidence type="ECO:0000256" key="3">
    <source>
        <dbReference type="ARBA" id="ARBA00022525"/>
    </source>
</evidence>
<dbReference type="FunCoup" id="A0A2K1K1J7">
    <property type="interactions" value="158"/>
</dbReference>
<accession>A0A2K1K1J7</accession>
<dbReference type="PaxDb" id="3218-PP1S90_137V6.1"/>
<dbReference type="EMBL" id="ABEU02000009">
    <property type="protein sequence ID" value="PNR47649.1"/>
    <property type="molecule type" value="Genomic_DNA"/>
</dbReference>
<dbReference type="PANTHER" id="PTHR14363:SF17">
    <property type="entry name" value="HEPARANASE-LIKE PROTEIN 3"/>
    <property type="match status" value="1"/>
</dbReference>
<dbReference type="InterPro" id="IPR017853">
    <property type="entry name" value="GH"/>
</dbReference>
<dbReference type="EnsemblPlants" id="Pp3c9_1510V3.7">
    <property type="protein sequence ID" value="Pp3c9_1510V3.7"/>
    <property type="gene ID" value="Pp3c9_1510"/>
</dbReference>
<evidence type="ECO:0000313" key="12">
    <source>
        <dbReference type="EMBL" id="PNR47649.1"/>
    </source>
</evidence>
<evidence type="ECO:0000256" key="1">
    <source>
        <dbReference type="ARBA" id="ARBA00004613"/>
    </source>
</evidence>
<evidence type="ECO:0000256" key="8">
    <source>
        <dbReference type="ARBA" id="ARBA00023228"/>
    </source>
</evidence>
<gene>
    <name evidence="13" type="primary">LOC112286717</name>
    <name evidence="12" type="ORF">PHYPA_012122</name>
</gene>
<keyword evidence="11" id="KW-1133">Transmembrane helix</keyword>
<dbReference type="Gene3D" id="3.20.20.80">
    <property type="entry name" value="Glycosidases"/>
    <property type="match status" value="1"/>
</dbReference>
<evidence type="ECO:0000256" key="6">
    <source>
        <dbReference type="ARBA" id="ARBA00023136"/>
    </source>
</evidence>
<evidence type="ECO:0000256" key="9">
    <source>
        <dbReference type="ARBA" id="ARBA00023765"/>
    </source>
</evidence>
<dbReference type="GO" id="GO:0004566">
    <property type="term" value="F:beta-glucuronidase activity"/>
    <property type="evidence" value="ECO:0000318"/>
    <property type="project" value="GO_Central"/>
</dbReference>
<dbReference type="SUPFAM" id="SSF51445">
    <property type="entry name" value="(Trans)glycosidases"/>
    <property type="match status" value="1"/>
</dbReference>
<keyword evidence="11" id="KW-0812">Transmembrane</keyword>
<proteinExistence type="inferred from homology"/>
<organism evidence="12">
    <name type="scientific">Physcomitrium patens</name>
    <name type="common">Spreading-leaved earth moss</name>
    <name type="synonym">Physcomitrella patens</name>
    <dbReference type="NCBI Taxonomy" id="3218"/>
    <lineage>
        <taxon>Eukaryota</taxon>
        <taxon>Viridiplantae</taxon>
        <taxon>Streptophyta</taxon>
        <taxon>Embryophyta</taxon>
        <taxon>Bryophyta</taxon>
        <taxon>Bryophytina</taxon>
        <taxon>Bryopsida</taxon>
        <taxon>Funariidae</taxon>
        <taxon>Funariales</taxon>
        <taxon>Funariaceae</taxon>
        <taxon>Physcomitrium</taxon>
    </lineage>
</organism>
<reference evidence="12 14" key="1">
    <citation type="journal article" date="2008" name="Science">
        <title>The Physcomitrella genome reveals evolutionary insights into the conquest of land by plants.</title>
        <authorList>
            <person name="Rensing S."/>
            <person name="Lang D."/>
            <person name="Zimmer A."/>
            <person name="Terry A."/>
            <person name="Salamov A."/>
            <person name="Shapiro H."/>
            <person name="Nishiyama T."/>
            <person name="Perroud P.-F."/>
            <person name="Lindquist E."/>
            <person name="Kamisugi Y."/>
            <person name="Tanahashi T."/>
            <person name="Sakakibara K."/>
            <person name="Fujita T."/>
            <person name="Oishi K."/>
            <person name="Shin-I T."/>
            <person name="Kuroki Y."/>
            <person name="Toyoda A."/>
            <person name="Suzuki Y."/>
            <person name="Hashimoto A."/>
            <person name="Yamaguchi K."/>
            <person name="Sugano A."/>
            <person name="Kohara Y."/>
            <person name="Fujiyama A."/>
            <person name="Anterola A."/>
            <person name="Aoki S."/>
            <person name="Ashton N."/>
            <person name="Barbazuk W.B."/>
            <person name="Barker E."/>
            <person name="Bennetzen J."/>
            <person name="Bezanilla M."/>
            <person name="Blankenship R."/>
            <person name="Cho S.H."/>
            <person name="Dutcher S."/>
            <person name="Estelle M."/>
            <person name="Fawcett J.A."/>
            <person name="Gundlach H."/>
            <person name="Hanada K."/>
            <person name="Heyl A."/>
            <person name="Hicks K.A."/>
            <person name="Hugh J."/>
            <person name="Lohr M."/>
            <person name="Mayer K."/>
            <person name="Melkozernov A."/>
            <person name="Murata T."/>
            <person name="Nelson D."/>
            <person name="Pils B."/>
            <person name="Prigge M."/>
            <person name="Reiss B."/>
            <person name="Renner T."/>
            <person name="Rombauts S."/>
            <person name="Rushton P."/>
            <person name="Sanderfoot A."/>
            <person name="Schween G."/>
            <person name="Shiu S.-H."/>
            <person name="Stueber K."/>
            <person name="Theodoulou F.L."/>
            <person name="Tu H."/>
            <person name="Van de Peer Y."/>
            <person name="Verrier P.J."/>
            <person name="Waters E."/>
            <person name="Wood A."/>
            <person name="Yang L."/>
            <person name="Cove D."/>
            <person name="Cuming A."/>
            <person name="Hasebe M."/>
            <person name="Lucas S."/>
            <person name="Mishler D.B."/>
            <person name="Reski R."/>
            <person name="Grigoriev I."/>
            <person name="Quatrano R.S."/>
            <person name="Boore J.L."/>
        </authorList>
    </citation>
    <scope>NUCLEOTIDE SEQUENCE [LARGE SCALE GENOMIC DNA]</scope>
    <source>
        <strain evidence="13 14">cv. Gransden 2004</strain>
    </source>
</reference>
<evidence type="ECO:0000313" key="14">
    <source>
        <dbReference type="Proteomes" id="UP000006727"/>
    </source>
</evidence>
<evidence type="ECO:0008006" key="15">
    <source>
        <dbReference type="Google" id="ProtNLM"/>
    </source>
</evidence>
<reference evidence="12 14" key="2">
    <citation type="journal article" date="2018" name="Plant J.">
        <title>The Physcomitrella patens chromosome-scale assembly reveals moss genome structure and evolution.</title>
        <authorList>
            <person name="Lang D."/>
            <person name="Ullrich K.K."/>
            <person name="Murat F."/>
            <person name="Fuchs J."/>
            <person name="Jenkins J."/>
            <person name="Haas F.B."/>
            <person name="Piednoel M."/>
            <person name="Gundlach H."/>
            <person name="Van Bel M."/>
            <person name="Meyberg R."/>
            <person name="Vives C."/>
            <person name="Morata J."/>
            <person name="Symeonidi A."/>
            <person name="Hiss M."/>
            <person name="Muchero W."/>
            <person name="Kamisugi Y."/>
            <person name="Saleh O."/>
            <person name="Blanc G."/>
            <person name="Decker E.L."/>
            <person name="van Gessel N."/>
            <person name="Grimwood J."/>
            <person name="Hayes R.D."/>
            <person name="Graham S.W."/>
            <person name="Gunter L.E."/>
            <person name="McDaniel S.F."/>
            <person name="Hoernstein S.N.W."/>
            <person name="Larsson A."/>
            <person name="Li F.W."/>
            <person name="Perroud P.F."/>
            <person name="Phillips J."/>
            <person name="Ranjan P."/>
            <person name="Rokshar D.S."/>
            <person name="Rothfels C.J."/>
            <person name="Schneider L."/>
            <person name="Shu S."/>
            <person name="Stevenson D.W."/>
            <person name="Thummler F."/>
            <person name="Tillich M."/>
            <person name="Villarreal Aguilar J.C."/>
            <person name="Widiez T."/>
            <person name="Wong G.K."/>
            <person name="Wymore A."/>
            <person name="Zhang Y."/>
            <person name="Zimmer A.D."/>
            <person name="Quatrano R.S."/>
            <person name="Mayer K.F.X."/>
            <person name="Goodstein D."/>
            <person name="Casacuberta J.M."/>
            <person name="Vandepoele K."/>
            <person name="Reski R."/>
            <person name="Cuming A.C."/>
            <person name="Tuskan G.A."/>
            <person name="Maumus F."/>
            <person name="Salse J."/>
            <person name="Schmutz J."/>
            <person name="Rensing S.A."/>
        </authorList>
    </citation>
    <scope>NUCLEOTIDE SEQUENCE [LARGE SCALE GENOMIC DNA]</scope>
    <source>
        <strain evidence="13 14">cv. Gransden 2004</strain>
    </source>
</reference>
<dbReference type="OrthoDB" id="726732at2759"/>
<keyword evidence="6 11" id="KW-0472">Membrane</keyword>
<dbReference type="Pfam" id="PF03662">
    <property type="entry name" value="Glyco_hydro_79n"/>
    <property type="match status" value="1"/>
</dbReference>
<dbReference type="PANTHER" id="PTHR14363">
    <property type="entry name" value="HEPARANASE-RELATED"/>
    <property type="match status" value="1"/>
</dbReference>
<feature type="transmembrane region" description="Helical" evidence="11">
    <location>
        <begin position="30"/>
        <end position="52"/>
    </location>
</feature>
<sequence length="578" mass="63807">MLWFLNPALSALRIVLRDADRFDTCTKMKILLIPLIVSLLHLVVTLLVGIRYENPCHGSLVCNDNVVSVKVEVNSSAAVATVDEHFLCATLDWWPPEKCDYGTCAWGNTSLLNVDLSNHLFEVALRDLSPLRIRLGGSLQDQVVYDIGDLQVECRPFEYNASHMFNFQGGCLSMERWTALLTLFNKTSTKVAFGLNALYNRPKLASGAWGPWDPSNAHDFIQYTIAQGFQVDAWQLGNELSGSGVRTSVPALQYAEDVTKLRDIVAVLHANTAKPLVIAPDGFFDYSWWEAFLKAAGPGSVNFTTRHIYNLGPGVSQDLVEKILNPQYLDGEKRTFGSVNELLQRVAPSTGAWIGEAGGAYNSGRHLVTDAFAFSFWYLDQLGMAASLNNKVYCRQSFIGGNYGLLNKTYQPNPDYFSALLWNRLMGTQVLMAKSGDNASHLRVYAHCTRDSNAQGGVTVLLINLSNTTTYEVEVSLTARTVTQYMKETFEGLVSIFTPSSERLEYHLTAPANDLHSQNMLLNGKLLQRSLTGQAPELTPLKVGSQTPINVSPLSITIAVIQNAGLRFCKTLPAPFSN</sequence>
<name>A0A2K1K1J7_PHYPA</name>
<keyword evidence="3" id="KW-0964">Secreted</keyword>
<comment type="function">
    <text evidence="10">Endoglycosidase which is a cell surface and extracellular matrix-degrading enzyme. Cleaves heparan sulfate proteoglycans (HSPGs) into heparan sulfate side chains and core proteoglycans.</text>
</comment>
<comment type="subcellular location">
    <subcellularLocation>
        <location evidence="9">Lysosome membrane</location>
        <topology evidence="9">Peripheral membrane protein</topology>
    </subcellularLocation>
    <subcellularLocation>
        <location evidence="1">Secreted</location>
    </subcellularLocation>
</comment>
<dbReference type="GO" id="GO:0005576">
    <property type="term" value="C:extracellular region"/>
    <property type="evidence" value="ECO:0007669"/>
    <property type="project" value="UniProtKB-SubCell"/>
</dbReference>
<dbReference type="FunFam" id="3.20.20.80:FF:000023">
    <property type="entry name" value="heparanase-like protein 3"/>
    <property type="match status" value="1"/>
</dbReference>
<dbReference type="InterPro" id="IPR005199">
    <property type="entry name" value="Glyco_hydro_79"/>
</dbReference>
<evidence type="ECO:0000256" key="10">
    <source>
        <dbReference type="ARBA" id="ARBA00055929"/>
    </source>
</evidence>
<dbReference type="Gramene" id="Pp3c9_1510V3.1">
    <property type="protein sequence ID" value="Pp3c9_1510V3.1"/>
    <property type="gene ID" value="Pp3c9_1510"/>
</dbReference>
<dbReference type="Gramene" id="Pp3c9_1510V3.7">
    <property type="protein sequence ID" value="Pp3c9_1510V3.7"/>
    <property type="gene ID" value="Pp3c9_1510"/>
</dbReference>
<keyword evidence="4" id="KW-0732">Signal</keyword>
<reference evidence="13" key="3">
    <citation type="submission" date="2020-12" db="UniProtKB">
        <authorList>
            <consortium name="EnsemblPlants"/>
        </authorList>
    </citation>
    <scope>IDENTIFICATION</scope>
</reference>
<evidence type="ECO:0000256" key="11">
    <source>
        <dbReference type="SAM" id="Phobius"/>
    </source>
</evidence>
<keyword evidence="8" id="KW-0458">Lysosome</keyword>
<evidence type="ECO:0000256" key="7">
    <source>
        <dbReference type="ARBA" id="ARBA00023180"/>
    </source>
</evidence>
<dbReference type="STRING" id="3218.A0A2K1K1J7"/>
<keyword evidence="5" id="KW-0378">Hydrolase</keyword>
<dbReference type="EnsemblPlants" id="Pp3c9_1510V3.1">
    <property type="protein sequence ID" value="Pp3c9_1510V3.1"/>
    <property type="gene ID" value="Pp3c9_1510"/>
</dbReference>
<dbReference type="RefSeq" id="XP_024384650.1">
    <property type="nucleotide sequence ID" value="XM_024528882.1"/>
</dbReference>
<dbReference type="OMA" id="RMYLHCT"/>
<evidence type="ECO:0000256" key="5">
    <source>
        <dbReference type="ARBA" id="ARBA00022801"/>
    </source>
</evidence>
<dbReference type="KEGG" id="ppp:112286717"/>
<dbReference type="AlphaFoldDB" id="A0A2K1K1J7"/>
<dbReference type="GO" id="GO:0005765">
    <property type="term" value="C:lysosomal membrane"/>
    <property type="evidence" value="ECO:0007669"/>
    <property type="project" value="UniProtKB-SubCell"/>
</dbReference>
<dbReference type="GeneID" id="112286717"/>
<evidence type="ECO:0000313" key="13">
    <source>
        <dbReference type="EnsemblPlants" id="Pp3c9_1510V3.1"/>
    </source>
</evidence>
<protein>
    <recommendedName>
        <fullName evidence="15">Beta-glucuronidase C-terminal domain-containing protein</fullName>
    </recommendedName>
</protein>
<keyword evidence="7" id="KW-0325">Glycoprotein</keyword>
<evidence type="ECO:0000256" key="2">
    <source>
        <dbReference type="ARBA" id="ARBA00009800"/>
    </source>
</evidence>